<feature type="region of interest" description="Disordered" evidence="1">
    <location>
        <begin position="139"/>
        <end position="226"/>
    </location>
</feature>
<sequence>MACSVQDPALFQFLRKHDAIDMDSVAETGKYLTPLIAASFHGHIDRLNVLLTMGVGVYSRLTTGIYADALSAAVDVQSMRAIRQLLRWNPSHPKEDALGIWRKNHLEASTPDYSASLSKKCQTLLSWLLLAILQCRHEEESQGSETGAPSNKAEGGNDDADDFLGDGCGDSSDEVGNEDDGYDTTTQQQDGRDKGGDPEKDQEQEHEHEGTDIHSEGGLDSSSPILHTARRDNDNVAASSADEVLKSLNDLLSWLHQDCVQEPQVVQHELAKTFGFSFSEQNDNMAVELVRNALLKGFRNALRLTYKQRTLNDITQTWARFLNLAEDNMGLIDVLQNAFDKGNSAELARLHEENERLANGGVGQIYCGYIFQEQLKDHS</sequence>
<evidence type="ECO:0000313" key="3">
    <source>
        <dbReference type="Proteomes" id="UP001152130"/>
    </source>
</evidence>
<dbReference type="Proteomes" id="UP001152130">
    <property type="component" value="Unassembled WGS sequence"/>
</dbReference>
<feature type="compositionally biased region" description="Basic and acidic residues" evidence="1">
    <location>
        <begin position="190"/>
        <end position="217"/>
    </location>
</feature>
<name>A0A9W8U6J9_9HYPO</name>
<proteinExistence type="predicted"/>
<feature type="compositionally biased region" description="Acidic residues" evidence="1">
    <location>
        <begin position="171"/>
        <end position="182"/>
    </location>
</feature>
<accession>A0A9W8U6J9</accession>
<reference evidence="2" key="1">
    <citation type="submission" date="2022-10" db="EMBL/GenBank/DDBJ databases">
        <title>Fusarium specimens isolated from Avocado Roots.</title>
        <authorList>
            <person name="Stajich J."/>
            <person name="Roper C."/>
            <person name="Heimlech-Rivalta G."/>
        </authorList>
    </citation>
    <scope>NUCLEOTIDE SEQUENCE</scope>
    <source>
        <strain evidence="2">CF00143</strain>
    </source>
</reference>
<evidence type="ECO:0000313" key="2">
    <source>
        <dbReference type="EMBL" id="KAJ4009478.1"/>
    </source>
</evidence>
<gene>
    <name evidence="2" type="ORF">NW766_008595</name>
</gene>
<dbReference type="InterPro" id="IPR036770">
    <property type="entry name" value="Ankyrin_rpt-contain_sf"/>
</dbReference>
<dbReference type="EMBL" id="JAPDHF010000013">
    <property type="protein sequence ID" value="KAJ4009478.1"/>
    <property type="molecule type" value="Genomic_DNA"/>
</dbReference>
<dbReference type="AlphaFoldDB" id="A0A9W8U6J9"/>
<evidence type="ECO:0000256" key="1">
    <source>
        <dbReference type="SAM" id="MobiDB-lite"/>
    </source>
</evidence>
<dbReference type="SUPFAM" id="SSF48403">
    <property type="entry name" value="Ankyrin repeat"/>
    <property type="match status" value="1"/>
</dbReference>
<dbReference type="OrthoDB" id="10434601at2759"/>
<evidence type="ECO:0008006" key="4">
    <source>
        <dbReference type="Google" id="ProtNLM"/>
    </source>
</evidence>
<protein>
    <recommendedName>
        <fullName evidence="4">Ankyrin repeat protein</fullName>
    </recommendedName>
</protein>
<keyword evidence="3" id="KW-1185">Reference proteome</keyword>
<organism evidence="2 3">
    <name type="scientific">Fusarium irregulare</name>
    <dbReference type="NCBI Taxonomy" id="2494466"/>
    <lineage>
        <taxon>Eukaryota</taxon>
        <taxon>Fungi</taxon>
        <taxon>Dikarya</taxon>
        <taxon>Ascomycota</taxon>
        <taxon>Pezizomycotina</taxon>
        <taxon>Sordariomycetes</taxon>
        <taxon>Hypocreomycetidae</taxon>
        <taxon>Hypocreales</taxon>
        <taxon>Nectriaceae</taxon>
        <taxon>Fusarium</taxon>
        <taxon>Fusarium incarnatum-equiseti species complex</taxon>
    </lineage>
</organism>
<comment type="caution">
    <text evidence="2">The sequence shown here is derived from an EMBL/GenBank/DDBJ whole genome shotgun (WGS) entry which is preliminary data.</text>
</comment>